<keyword evidence="4" id="KW-0963">Cytoplasm</keyword>
<dbReference type="GO" id="GO:0007288">
    <property type="term" value="P:sperm axoneme assembly"/>
    <property type="evidence" value="ECO:0007669"/>
    <property type="project" value="TreeGrafter"/>
</dbReference>
<dbReference type="GO" id="GO:0003356">
    <property type="term" value="P:regulation of cilium beat frequency"/>
    <property type="evidence" value="ECO:0007669"/>
    <property type="project" value="TreeGrafter"/>
</dbReference>
<name>A0A9D2XV86_NOTFU</name>
<keyword evidence="6" id="KW-0969">Cilium</keyword>
<dbReference type="InterPro" id="IPR021897">
    <property type="entry name" value="FAP206"/>
</dbReference>
<evidence type="ECO:0000256" key="11">
    <source>
        <dbReference type="SAM" id="MobiDB-lite"/>
    </source>
</evidence>
<evidence type="ECO:0000256" key="2">
    <source>
        <dbReference type="ARBA" id="ARBA00010500"/>
    </source>
</evidence>
<evidence type="ECO:0000256" key="7">
    <source>
        <dbReference type="ARBA" id="ARBA00023212"/>
    </source>
</evidence>
<organism evidence="12 13">
    <name type="scientific">Nothobranchius furzeri</name>
    <name type="common">Turquoise killifish</name>
    <dbReference type="NCBI Taxonomy" id="105023"/>
    <lineage>
        <taxon>Eukaryota</taxon>
        <taxon>Metazoa</taxon>
        <taxon>Chordata</taxon>
        <taxon>Craniata</taxon>
        <taxon>Vertebrata</taxon>
        <taxon>Euteleostomi</taxon>
        <taxon>Actinopterygii</taxon>
        <taxon>Neopterygii</taxon>
        <taxon>Teleostei</taxon>
        <taxon>Neoteleostei</taxon>
        <taxon>Acanthomorphata</taxon>
        <taxon>Ovalentaria</taxon>
        <taxon>Atherinomorphae</taxon>
        <taxon>Cyprinodontiformes</taxon>
        <taxon>Nothobranchiidae</taxon>
        <taxon>Nothobranchius</taxon>
    </lineage>
</organism>
<evidence type="ECO:0000256" key="4">
    <source>
        <dbReference type="ARBA" id="ARBA00022490"/>
    </source>
</evidence>
<comment type="similarity">
    <text evidence="2">Belongs to the CFAP206 family.</text>
</comment>
<dbReference type="RefSeq" id="XP_015830980.1">
    <property type="nucleotide sequence ID" value="XM_015975494.3"/>
</dbReference>
<evidence type="ECO:0000256" key="5">
    <source>
        <dbReference type="ARBA" id="ARBA00022794"/>
    </source>
</evidence>
<keyword evidence="8" id="KW-0966">Cell projection</keyword>
<dbReference type="Pfam" id="PF12018">
    <property type="entry name" value="FAP206"/>
    <property type="match status" value="1"/>
</dbReference>
<dbReference type="GeneID" id="107395999"/>
<evidence type="ECO:0000256" key="6">
    <source>
        <dbReference type="ARBA" id="ARBA00023069"/>
    </source>
</evidence>
<dbReference type="Proteomes" id="UP000822369">
    <property type="component" value="Chromosome 14"/>
</dbReference>
<evidence type="ECO:0000256" key="9">
    <source>
        <dbReference type="ARBA" id="ARBA00045321"/>
    </source>
</evidence>
<dbReference type="GO" id="GO:0005930">
    <property type="term" value="C:axoneme"/>
    <property type="evidence" value="ECO:0007669"/>
    <property type="project" value="UniProtKB-SubCell"/>
</dbReference>
<dbReference type="AlphaFoldDB" id="A0A9D2XV86"/>
<protein>
    <recommendedName>
        <fullName evidence="3">Cilia- and flagella-associated protein 206</fullName>
    </recommendedName>
</protein>
<evidence type="ECO:0000256" key="8">
    <source>
        <dbReference type="ARBA" id="ARBA00023273"/>
    </source>
</evidence>
<feature type="region of interest" description="Disordered" evidence="11">
    <location>
        <begin position="529"/>
        <end position="571"/>
    </location>
</feature>
<feature type="coiled-coil region" evidence="10">
    <location>
        <begin position="95"/>
        <end position="122"/>
    </location>
</feature>
<comment type="function">
    <text evidence="9">Essential for sperm motility and is involved in the regulation of the beating frequency of motile cilia on the epithelial cells of the respiratory tract. Required for the establishment of radial spokes in sperm flagella.</text>
</comment>
<proteinExistence type="inferred from homology"/>
<reference evidence="12" key="1">
    <citation type="submission" date="2020-03" db="EMBL/GenBank/DDBJ databases">
        <title>Intra-Species Differences in Population Size shape Life History and Genome Evolution.</title>
        <authorList>
            <person name="Willemsen D."/>
            <person name="Cui R."/>
            <person name="Valenzano D.R."/>
        </authorList>
    </citation>
    <scope>NUCLEOTIDE SEQUENCE</scope>
    <source>
        <strain evidence="12">GRZ</strain>
        <tissue evidence="12">Whole</tissue>
    </source>
</reference>
<evidence type="ECO:0000256" key="3">
    <source>
        <dbReference type="ARBA" id="ARBA00021602"/>
    </source>
</evidence>
<comment type="caution">
    <text evidence="12">The sequence shown here is derived from an EMBL/GenBank/DDBJ whole genome shotgun (WGS) entry which is preliminary data.</text>
</comment>
<dbReference type="CTD" id="154313"/>
<keyword evidence="10" id="KW-0175">Coiled coil</keyword>
<comment type="subcellular location">
    <subcellularLocation>
        <location evidence="1">Cytoplasm</location>
        <location evidence="1">Cytoskeleton</location>
        <location evidence="1">Cilium axoneme</location>
    </subcellularLocation>
</comment>
<sequence>MARSLAKNVIKIIVDEIVRECERRGAAVTEPLVLFMVKAVAQDPRNQFEYGQLLSSQDVQKLKELCVERLTEKCSPALDTIKMQLNFDGSYTPRQDFLEEIHQALESQLVQITREITDARAMTREELETVYHQVVFYTLLCSAMGSPADTNAVHEATAALQSVFPQTDLVSFLDLSKRDKEQRLQELAALVTGVRLFMGASSREEEQFDIFQSMPALTETLEVASKSIKKELSLTETLVWKYTAVLEDATRPDPECRQQDVSIVLLRQALYNVRQHQAFLRVLQNDADLCVSHVETLRTELSAQMKLLRETVQSRAAVLKSVVYPLLKDLSKLWRELQDEAALLNKLDDITLSLQPFITSQATMFPETYLDSLVETAELKTDEQRLAETGHERMDPAQMETQEWLTSETTTNLTGLPLQYNGFCGYTLVHRDGLLLPDDVIAGVMTTSKHFPELLKLLNLHQQPLCVHPKSEVQSEESLQEMAITRSDSGTQTDIHPIIANIDRLYQWNEWEHRRKAIKLADLRTKATHSTQTDLSYMRRESSTQTWLPKEASTQTGKGDGSSVPRPLTYLAGLSGPKNAPLISFNLTRPVDE</sequence>
<dbReference type="PANTHER" id="PTHR21442:SF0">
    <property type="entry name" value="CILIA- AND FLAGELLA-ASSOCIATED PROTEIN 206"/>
    <property type="match status" value="1"/>
</dbReference>
<evidence type="ECO:0000256" key="10">
    <source>
        <dbReference type="SAM" id="Coils"/>
    </source>
</evidence>
<dbReference type="GO" id="GO:1901317">
    <property type="term" value="P:regulation of flagellated sperm motility"/>
    <property type="evidence" value="ECO:0007669"/>
    <property type="project" value="TreeGrafter"/>
</dbReference>
<feature type="compositionally biased region" description="Polar residues" evidence="11">
    <location>
        <begin position="543"/>
        <end position="557"/>
    </location>
</feature>
<dbReference type="OrthoDB" id="10251073at2759"/>
<accession>A0A9D2XV86</accession>
<keyword evidence="7" id="KW-0206">Cytoskeleton</keyword>
<evidence type="ECO:0000313" key="12">
    <source>
        <dbReference type="EMBL" id="KAF7208940.1"/>
    </source>
</evidence>
<dbReference type="PANTHER" id="PTHR21442">
    <property type="entry name" value="CILIA- AND FLAGELLA-ASSOCIATED PROTEIN 206"/>
    <property type="match status" value="1"/>
</dbReference>
<gene>
    <name evidence="12" type="primary">cfap206</name>
    <name evidence="12" type="ORF">G4P62_018215</name>
</gene>
<dbReference type="EMBL" id="JAAVVJ010000014">
    <property type="protein sequence ID" value="KAF7208940.1"/>
    <property type="molecule type" value="Genomic_DNA"/>
</dbReference>
<evidence type="ECO:0000256" key="1">
    <source>
        <dbReference type="ARBA" id="ARBA00004430"/>
    </source>
</evidence>
<evidence type="ECO:0000313" key="13">
    <source>
        <dbReference type="Proteomes" id="UP000822369"/>
    </source>
</evidence>
<dbReference type="GO" id="GO:0036064">
    <property type="term" value="C:ciliary basal body"/>
    <property type="evidence" value="ECO:0007669"/>
    <property type="project" value="TreeGrafter"/>
</dbReference>
<keyword evidence="5" id="KW-0970">Cilium biogenesis/degradation</keyword>